<evidence type="ECO:0000313" key="3">
    <source>
        <dbReference type="EMBL" id="NDV32171.1"/>
    </source>
</evidence>
<dbReference type="AlphaFoldDB" id="A0A6B2L5G8"/>
<feature type="domain" description="BTB" evidence="1">
    <location>
        <begin position="1"/>
        <end position="66"/>
    </location>
</feature>
<dbReference type="Gene3D" id="2.60.120.920">
    <property type="match status" value="1"/>
</dbReference>
<dbReference type="Gene3D" id="3.30.710.10">
    <property type="entry name" value="Potassium Channel Kv1.1, Chain A"/>
    <property type="match status" value="1"/>
</dbReference>
<evidence type="ECO:0000259" key="2">
    <source>
        <dbReference type="Pfam" id="PF07707"/>
    </source>
</evidence>
<dbReference type="InterPro" id="IPR011705">
    <property type="entry name" value="BACK"/>
</dbReference>
<dbReference type="InterPro" id="IPR011333">
    <property type="entry name" value="SKP1/BTB/POZ_sf"/>
</dbReference>
<dbReference type="Pfam" id="PF00651">
    <property type="entry name" value="BTB"/>
    <property type="match status" value="1"/>
</dbReference>
<dbReference type="GO" id="GO:0005737">
    <property type="term" value="C:cytoplasm"/>
    <property type="evidence" value="ECO:0007669"/>
    <property type="project" value="TreeGrafter"/>
</dbReference>
<accession>A0A6B2L5G8</accession>
<dbReference type="Gene3D" id="1.25.40.420">
    <property type="match status" value="1"/>
</dbReference>
<proteinExistence type="predicted"/>
<sequence length="366" mass="40872">MFYGELKSHSEEQQINDPNVKAKDFTTFLKFVYTGSVEVDGDNLLQLLYLAKIYDIENLRVSISEIVVNGIDNENIISLWDSANQLGETEIAKKCEEYFLLNSAKAMELIQPQRVSKDIILRILALDLDVEEIKFFQLAQKWIGAQESPSKELVEQVISLVRVAQIPSKDLVMFVKPTNLVPDRILLEALSYQLCPESFSSSPDLQFKPRAPIIPESNWAWKTCGKNSKIVGKVVEQTSNGYSLTIGDKPLKKWAIKILKLTTGWWNLVVGAALQNIDLNDYLTKSTSGWGYVSTGVLRHNSGAGGSETPDSYGVGDVIKVEVENSQVKFYKNDKLVGALNCTTNELYPVVHLCKIGDSITIVDCK</sequence>
<organism evidence="3">
    <name type="scientific">Arcella intermedia</name>
    <dbReference type="NCBI Taxonomy" id="1963864"/>
    <lineage>
        <taxon>Eukaryota</taxon>
        <taxon>Amoebozoa</taxon>
        <taxon>Tubulinea</taxon>
        <taxon>Elardia</taxon>
        <taxon>Arcellinida</taxon>
        <taxon>Sphaerothecina</taxon>
        <taxon>Arcellidae</taxon>
        <taxon>Arcella</taxon>
    </lineage>
</organism>
<dbReference type="EMBL" id="GIBP01003202">
    <property type="protein sequence ID" value="NDV32171.1"/>
    <property type="molecule type" value="Transcribed_RNA"/>
</dbReference>
<dbReference type="InterPro" id="IPR000210">
    <property type="entry name" value="BTB/POZ_dom"/>
</dbReference>
<dbReference type="InterPro" id="IPR052407">
    <property type="entry name" value="BTB_POZ_domain_cont_9"/>
</dbReference>
<reference evidence="3" key="1">
    <citation type="journal article" date="2020" name="J. Eukaryot. Microbiol.">
        <title>De novo Sequencing, Assembly and Annotation of the Transcriptome for the Free-Living Testate Amoeba Arcella intermedia.</title>
        <authorList>
            <person name="Ribeiro G.M."/>
            <person name="Porfirio-Sousa A.L."/>
            <person name="Maurer-Alcala X.X."/>
            <person name="Katz L.A."/>
            <person name="Lahr D.J.G."/>
        </authorList>
    </citation>
    <scope>NUCLEOTIDE SEQUENCE</scope>
</reference>
<dbReference type="Pfam" id="PF07707">
    <property type="entry name" value="BACK"/>
    <property type="match status" value="1"/>
</dbReference>
<name>A0A6B2L5G8_9EUKA</name>
<evidence type="ECO:0000259" key="1">
    <source>
        <dbReference type="Pfam" id="PF00651"/>
    </source>
</evidence>
<dbReference type="SUPFAM" id="SSF49899">
    <property type="entry name" value="Concanavalin A-like lectins/glucanases"/>
    <property type="match status" value="1"/>
</dbReference>
<dbReference type="PANTHER" id="PTHR46306:SF1">
    <property type="entry name" value="BTB_POZ DOMAIN-CONTAINING PROTEIN 9"/>
    <property type="match status" value="1"/>
</dbReference>
<dbReference type="PANTHER" id="PTHR46306">
    <property type="entry name" value="BTB/POZ DOMAIN-CONTAINING PROTEIN 9"/>
    <property type="match status" value="1"/>
</dbReference>
<feature type="domain" description="BACK" evidence="2">
    <location>
        <begin position="77"/>
        <end position="175"/>
    </location>
</feature>
<dbReference type="SUPFAM" id="SSF54695">
    <property type="entry name" value="POZ domain"/>
    <property type="match status" value="1"/>
</dbReference>
<evidence type="ECO:0008006" key="4">
    <source>
        <dbReference type="Google" id="ProtNLM"/>
    </source>
</evidence>
<dbReference type="InterPro" id="IPR043136">
    <property type="entry name" value="B30.2/SPRY_sf"/>
</dbReference>
<dbReference type="InterPro" id="IPR013320">
    <property type="entry name" value="ConA-like_dom_sf"/>
</dbReference>
<protein>
    <recommendedName>
        <fullName evidence="4">BTB domain-containing protein</fullName>
    </recommendedName>
</protein>